<organism evidence="2">
    <name type="scientific">Drosophila melanogaster</name>
    <name type="common">Fruit fly</name>
    <dbReference type="NCBI Taxonomy" id="7227"/>
    <lineage>
        <taxon>Eukaryota</taxon>
        <taxon>Metazoa</taxon>
        <taxon>Ecdysozoa</taxon>
        <taxon>Arthropoda</taxon>
        <taxon>Hexapoda</taxon>
        <taxon>Insecta</taxon>
        <taxon>Pterygota</taxon>
        <taxon>Neoptera</taxon>
        <taxon>Endopterygota</taxon>
        <taxon>Diptera</taxon>
        <taxon>Brachycera</taxon>
        <taxon>Muscomorpha</taxon>
        <taxon>Ephydroidea</taxon>
        <taxon>Drosophilidae</taxon>
        <taxon>Drosophila</taxon>
        <taxon>Sophophora</taxon>
    </lineage>
</organism>
<gene>
    <name evidence="2" type="ORF">HDC00495</name>
</gene>
<dbReference type="EMBL" id="BK003297">
    <property type="protein sequence ID" value="DAA03496.1"/>
    <property type="molecule type" value="Genomic_DNA"/>
</dbReference>
<feature type="region of interest" description="Disordered" evidence="1">
    <location>
        <begin position="42"/>
        <end position="62"/>
    </location>
</feature>
<name>Q6IHW9_DROME</name>
<dbReference type="AlphaFoldDB" id="Q6IHW9"/>
<reference evidence="2" key="1">
    <citation type="journal article" date="2003" name="Genome Biol.">
        <title>An integrated gene annotation and transcriptional profiling approach towards the full gene content of the Drosophila genome.</title>
        <authorList>
            <person name="Hild M."/>
            <person name="Beckmann B."/>
            <person name="Haas S.A."/>
            <person name="Koch B."/>
            <person name="Solovyev V."/>
            <person name="Busold C."/>
            <person name="Fellenberg K."/>
            <person name="Boutros M."/>
            <person name="Vingron M."/>
            <person name="Sauer F."/>
            <person name="Hoheisel J.D."/>
            <person name="Paro R."/>
        </authorList>
    </citation>
    <scope>NUCLEOTIDE SEQUENCE</scope>
</reference>
<feature type="compositionally biased region" description="Low complexity" evidence="1">
    <location>
        <begin position="44"/>
        <end position="57"/>
    </location>
</feature>
<proteinExistence type="predicted"/>
<protein>
    <submittedName>
        <fullName evidence="2">HDC00495</fullName>
    </submittedName>
</protein>
<sequence length="143" mass="15415">MMYSLIKLVLLPGDIAEGRNRSRMLAHMALCWPHSKINLHDDGSSSSSSSSSSSGSISGSGGKPTIVAAVSCHFVPTPLHRLPATEKATTNSSQWSPAGIHLLISSALFIASSFHHPPATSHQPAPSCFKIYEQKHFQEFYAR</sequence>
<accession>Q6IHW9</accession>
<evidence type="ECO:0000256" key="1">
    <source>
        <dbReference type="SAM" id="MobiDB-lite"/>
    </source>
</evidence>
<evidence type="ECO:0000313" key="2">
    <source>
        <dbReference type="EMBL" id="DAA03496.1"/>
    </source>
</evidence>